<evidence type="ECO:0000313" key="2">
    <source>
        <dbReference type="Proteomes" id="UP000814172"/>
    </source>
</evidence>
<keyword evidence="2" id="KW-1185">Reference proteome</keyword>
<gene>
    <name evidence="1" type="ORF">GIW75_23515</name>
</gene>
<organism evidence="1 2">
    <name type="scientific">Pseudomonas proteolytica</name>
    <dbReference type="NCBI Taxonomy" id="219574"/>
    <lineage>
        <taxon>Bacteria</taxon>
        <taxon>Pseudomonadati</taxon>
        <taxon>Pseudomonadota</taxon>
        <taxon>Gammaproteobacteria</taxon>
        <taxon>Pseudomonadales</taxon>
        <taxon>Pseudomonadaceae</taxon>
        <taxon>Pseudomonas</taxon>
    </lineage>
</organism>
<comment type="caution">
    <text evidence="1">The sequence shown here is derived from an EMBL/GenBank/DDBJ whole genome shotgun (WGS) entry which is preliminary data.</text>
</comment>
<sequence>MAKYRIAHIKEQGQQMIIAPLDSSFSSRTQEEKNDFMDAFQAAATSAGLAGRVALIWKSGSMVHFMAPQPWHPFFRSRGIYQLIMSNINKELTIH</sequence>
<accession>A0AAW5A5W7</accession>
<evidence type="ECO:0000313" key="1">
    <source>
        <dbReference type="EMBL" id="MCF5059904.1"/>
    </source>
</evidence>
<reference evidence="1 2" key="1">
    <citation type="submission" date="2019-11" db="EMBL/GenBank/DDBJ databases">
        <title>Epiphytic Pseudomonas syringae from cherry orchards.</title>
        <authorList>
            <person name="Hulin M.T."/>
        </authorList>
    </citation>
    <scope>NUCLEOTIDE SEQUENCE [LARGE SCALE GENOMIC DNA]</scope>
    <source>
        <strain evidence="1 2">PA-6-9F</strain>
    </source>
</reference>
<name>A0AAW5A5W7_9PSED</name>
<dbReference type="RefSeq" id="WP_236300639.1">
    <property type="nucleotide sequence ID" value="NZ_WKEB01000094.1"/>
</dbReference>
<proteinExistence type="predicted"/>
<protein>
    <submittedName>
        <fullName evidence="1">Uncharacterized protein</fullName>
    </submittedName>
</protein>
<dbReference type="EMBL" id="WKEW01000110">
    <property type="protein sequence ID" value="MCF5059904.1"/>
    <property type="molecule type" value="Genomic_DNA"/>
</dbReference>
<dbReference type="Proteomes" id="UP000814172">
    <property type="component" value="Unassembled WGS sequence"/>
</dbReference>
<dbReference type="AlphaFoldDB" id="A0AAW5A5W7"/>